<name>A0A7G3UBR9_STRT9</name>
<evidence type="ECO:0000313" key="1">
    <source>
        <dbReference type="EMBL" id="QKM67786.1"/>
    </source>
</evidence>
<organism evidence="1 2">
    <name type="scientific">Streptomyces tsukubensis (strain DSM 42081 / NBRC 108919 / NRRL 18488 / 9993)</name>
    <dbReference type="NCBI Taxonomy" id="1114943"/>
    <lineage>
        <taxon>Bacteria</taxon>
        <taxon>Bacillati</taxon>
        <taxon>Actinomycetota</taxon>
        <taxon>Actinomycetes</taxon>
        <taxon>Kitasatosporales</taxon>
        <taxon>Streptomycetaceae</taxon>
        <taxon>Streptomyces</taxon>
    </lineage>
</organism>
<dbReference type="RefSeq" id="WP_040914569.1">
    <property type="nucleotide sequence ID" value="NZ_CP029159.1"/>
</dbReference>
<proteinExistence type="predicted"/>
<dbReference type="AlphaFoldDB" id="A0A7G3UBR9"/>
<reference evidence="1 2" key="1">
    <citation type="journal article" date="2012" name="J. Bacteriol.">
        <title>Draft genome of Streptomyces tsukubaensis NRRL 18488, the producer of the clinically important immunosuppressant tacrolimus (FK506).</title>
        <authorList>
            <person name="Barreiro C."/>
            <person name="Prieto C."/>
            <person name="Sola-Landa A."/>
            <person name="Solera E."/>
            <person name="Martinez-Castro M."/>
            <person name="Perez-Redondo R."/>
            <person name="Garcia-Estrada C."/>
            <person name="Aparicio J.F."/>
            <person name="Fernandez-Martinez L.T."/>
            <person name="Santos-Aberturas J."/>
            <person name="Salehi-Najafabadi Z."/>
            <person name="Rodriguez-Garcia A."/>
            <person name="Tauch A."/>
            <person name="Martin J.F."/>
        </authorList>
    </citation>
    <scope>NUCLEOTIDE SEQUENCE [LARGE SCALE GENOMIC DNA]</scope>
    <source>
        <strain evidence="2">DSM 42081 / NBRC 108919 / NRRL 18488 / 9993</strain>
    </source>
</reference>
<dbReference type="Proteomes" id="UP000005940">
    <property type="component" value="Chromosome"/>
</dbReference>
<sequence>MRDVIACLLTRIADRIAGIRRPVPPAPLPTPRVDPWTRPWTTPGQEEAQALLLAREEALRARTVPDGPPPPRRLYVAPQGIVLVRPVAVRTARPGPGWGWLR</sequence>
<keyword evidence="2" id="KW-1185">Reference proteome</keyword>
<accession>A0A7G3UBR9</accession>
<evidence type="ECO:0000313" key="2">
    <source>
        <dbReference type="Proteomes" id="UP000005940"/>
    </source>
</evidence>
<dbReference type="EMBL" id="CP029159">
    <property type="protein sequence ID" value="QKM67786.1"/>
    <property type="molecule type" value="Genomic_DNA"/>
</dbReference>
<gene>
    <name evidence="1" type="ORF">STSU_012005</name>
</gene>
<protein>
    <submittedName>
        <fullName evidence="1">Uncharacterized protein</fullName>
    </submittedName>
</protein>